<dbReference type="EMBL" id="UAUF01000002">
    <property type="protein sequence ID" value="SPZ00066.1"/>
    <property type="molecule type" value="Genomic_DNA"/>
</dbReference>
<evidence type="ECO:0000256" key="1">
    <source>
        <dbReference type="SAM" id="SignalP"/>
    </source>
</evidence>
<keyword evidence="1" id="KW-0732">Signal</keyword>
<dbReference type="AlphaFoldDB" id="A0A2X2C3I7"/>
<dbReference type="Proteomes" id="UP000250443">
    <property type="component" value="Unassembled WGS sequence"/>
</dbReference>
<gene>
    <name evidence="2" type="ORF">NCTC11842_00035</name>
    <name evidence="3" type="ORF">NCTC11842_00211</name>
</gene>
<name>A0A2X2C3I7_PSELU</name>
<evidence type="ECO:0000313" key="4">
    <source>
        <dbReference type="Proteomes" id="UP000250443"/>
    </source>
</evidence>
<accession>A0A2X2C3I7</accession>
<sequence>MLKSGLAAVSLVISSLALGDDFSSGEVWGLIWDNVGCVSVPNGVTGGAWDESFVSLARETVYEGNGLKLTASFKDGRTLSQYWFRNKNICENAQSSGTRTGLMNSRVTNTLGANDESPAVSNSSGQKRSWYTHDVNHRNCISSRSPADRIRAEQESGHYVETKDLPGGAVEVDSYEQDRDHYTAWTYYRDHPSCTSSLPSSQTIRSDYE</sequence>
<organism evidence="3 4">
    <name type="scientific">Pseudomonas luteola</name>
    <dbReference type="NCBI Taxonomy" id="47886"/>
    <lineage>
        <taxon>Bacteria</taxon>
        <taxon>Pseudomonadati</taxon>
        <taxon>Pseudomonadota</taxon>
        <taxon>Gammaproteobacteria</taxon>
        <taxon>Pseudomonadales</taxon>
        <taxon>Pseudomonadaceae</taxon>
        <taxon>Pseudomonas</taxon>
    </lineage>
</organism>
<evidence type="ECO:0000313" key="2">
    <source>
        <dbReference type="EMBL" id="SPY99890.1"/>
    </source>
</evidence>
<protein>
    <submittedName>
        <fullName evidence="3">Uncharacterized protein</fullName>
    </submittedName>
</protein>
<dbReference type="EMBL" id="UAUF01000002">
    <property type="protein sequence ID" value="SPY99890.1"/>
    <property type="molecule type" value="Genomic_DNA"/>
</dbReference>
<proteinExistence type="predicted"/>
<feature type="signal peptide" evidence="1">
    <location>
        <begin position="1"/>
        <end position="19"/>
    </location>
</feature>
<evidence type="ECO:0000313" key="3">
    <source>
        <dbReference type="EMBL" id="SPZ00066.1"/>
    </source>
</evidence>
<reference evidence="3 4" key="1">
    <citation type="submission" date="2018-06" db="EMBL/GenBank/DDBJ databases">
        <authorList>
            <consortium name="Pathogen Informatics"/>
            <person name="Doyle S."/>
        </authorList>
    </citation>
    <scope>NUCLEOTIDE SEQUENCE [LARGE SCALE GENOMIC DNA]</scope>
    <source>
        <strain evidence="3 4">NCTC11842</strain>
    </source>
</reference>
<feature type="chain" id="PRO_5036058213" evidence="1">
    <location>
        <begin position="20"/>
        <end position="209"/>
    </location>
</feature>